<evidence type="ECO:0000256" key="1">
    <source>
        <dbReference type="ARBA" id="ARBA00022645"/>
    </source>
</evidence>
<feature type="compositionally biased region" description="Low complexity" evidence="6">
    <location>
        <begin position="23"/>
        <end position="43"/>
    </location>
</feature>
<gene>
    <name evidence="8" type="ORF">FA048_16825</name>
</gene>
<dbReference type="Pfam" id="PF00450">
    <property type="entry name" value="Peptidase_S10"/>
    <property type="match status" value="1"/>
</dbReference>
<dbReference type="RefSeq" id="WP_136843308.1">
    <property type="nucleotide sequence ID" value="NZ_SWBR01000005.1"/>
</dbReference>
<proteinExistence type="predicted"/>
<evidence type="ECO:0000256" key="7">
    <source>
        <dbReference type="SAM" id="SignalP"/>
    </source>
</evidence>
<feature type="region of interest" description="Disordered" evidence="6">
    <location>
        <begin position="23"/>
        <end position="53"/>
    </location>
</feature>
<evidence type="ECO:0000256" key="5">
    <source>
        <dbReference type="ARBA" id="ARBA00023180"/>
    </source>
</evidence>
<feature type="chain" id="PRO_5020827846" evidence="7">
    <location>
        <begin position="21"/>
        <end position="529"/>
    </location>
</feature>
<keyword evidence="3 7" id="KW-0732">Signal</keyword>
<dbReference type="GO" id="GO:0006508">
    <property type="term" value="P:proteolysis"/>
    <property type="evidence" value="ECO:0007669"/>
    <property type="project" value="UniProtKB-KW"/>
</dbReference>
<evidence type="ECO:0000256" key="6">
    <source>
        <dbReference type="SAM" id="MobiDB-lite"/>
    </source>
</evidence>
<dbReference type="AlphaFoldDB" id="A0A4U1CEB0"/>
<dbReference type="InterPro" id="IPR029058">
    <property type="entry name" value="AB_hydrolase_fold"/>
</dbReference>
<dbReference type="Proteomes" id="UP000309488">
    <property type="component" value="Unassembled WGS sequence"/>
</dbReference>
<dbReference type="PANTHER" id="PTHR11802">
    <property type="entry name" value="SERINE PROTEASE FAMILY S10 SERINE CARBOXYPEPTIDASE"/>
    <property type="match status" value="1"/>
</dbReference>
<dbReference type="Gene3D" id="3.40.50.1820">
    <property type="entry name" value="alpha/beta hydrolase"/>
    <property type="match status" value="1"/>
</dbReference>
<dbReference type="OrthoDB" id="9770107at2"/>
<dbReference type="GO" id="GO:0004185">
    <property type="term" value="F:serine-type carboxypeptidase activity"/>
    <property type="evidence" value="ECO:0007669"/>
    <property type="project" value="InterPro"/>
</dbReference>
<feature type="signal peptide" evidence="7">
    <location>
        <begin position="1"/>
        <end position="20"/>
    </location>
</feature>
<keyword evidence="4" id="KW-0378">Hydrolase</keyword>
<organism evidence="8 9">
    <name type="scientific">Pedobacter polaris</name>
    <dbReference type="NCBI Taxonomy" id="2571273"/>
    <lineage>
        <taxon>Bacteria</taxon>
        <taxon>Pseudomonadati</taxon>
        <taxon>Bacteroidota</taxon>
        <taxon>Sphingobacteriia</taxon>
        <taxon>Sphingobacteriales</taxon>
        <taxon>Sphingobacteriaceae</taxon>
        <taxon>Pedobacter</taxon>
    </lineage>
</organism>
<evidence type="ECO:0000313" key="8">
    <source>
        <dbReference type="EMBL" id="TKC05392.1"/>
    </source>
</evidence>
<sequence>MKKIFTSTLIALSFVSIAFAQQRPQGGQNQNGPRPTTTTTPAASAQVKEEVKTNSNIASRTIVPESAVITNHTVTIRGKSVPYKATTGTLPVWDEDGKPIAGLFYTYYERSDIQNKDSRPLVISFNGGPGSASVWMHIAYTGPVVLNIDDEGYPIQPYGYKDNNTSILDIADIVYIDPVNTGYSRITNKDVPTSKFFGVRADIKYLAEWINTFVTRNNRWASPKFLIGESYGTTRVSGLALELQSNQWMYLNGVILVSPTELGIERGTVMDAALRLPYFAATAWYHKMLPSDLQGKKLTDMLPEVEKFTVNELIPAIAKGGFLPIEEKQKIAARMARYSGIAEKVILQNNLDVSTNLFWKELLRDKGFTVGRLDSRYKGIDRAAAGESPDYNAELTSWLHSFTPAINMYIRNELNYKTDLKYNMFGPVNPWDRTGDNSGENLRAAMAQNPYLHVLVQSGYYDGACDYFNAKYNMWQMDPSGKLKDRMSWEGYESGHMMYLRKPDLKMGNDHIREFIEKALPKPGVPAKF</sequence>
<accession>A0A4U1CEB0</accession>
<evidence type="ECO:0000313" key="9">
    <source>
        <dbReference type="Proteomes" id="UP000309488"/>
    </source>
</evidence>
<evidence type="ECO:0000256" key="3">
    <source>
        <dbReference type="ARBA" id="ARBA00022729"/>
    </source>
</evidence>
<dbReference type="SUPFAM" id="SSF53474">
    <property type="entry name" value="alpha/beta-Hydrolases"/>
    <property type="match status" value="1"/>
</dbReference>
<keyword evidence="5" id="KW-0325">Glycoprotein</keyword>
<keyword evidence="2" id="KW-0645">Protease</keyword>
<protein>
    <submittedName>
        <fullName evidence="8">Carboxypeptidase</fullName>
    </submittedName>
</protein>
<dbReference type="PANTHER" id="PTHR11802:SF3">
    <property type="entry name" value="RETINOID-INDUCIBLE SERINE CARBOXYPEPTIDASE"/>
    <property type="match status" value="1"/>
</dbReference>
<comment type="caution">
    <text evidence="8">The sequence shown here is derived from an EMBL/GenBank/DDBJ whole genome shotgun (WGS) entry which is preliminary data.</text>
</comment>
<dbReference type="InterPro" id="IPR001563">
    <property type="entry name" value="Peptidase_S10"/>
</dbReference>
<evidence type="ECO:0000256" key="4">
    <source>
        <dbReference type="ARBA" id="ARBA00022801"/>
    </source>
</evidence>
<reference evidence="8 9" key="1">
    <citation type="submission" date="2019-04" db="EMBL/GenBank/DDBJ databases">
        <title>Pedobacter sp. RP-3-22 sp. nov., isolated from Arctic soil.</title>
        <authorList>
            <person name="Dahal R.H."/>
            <person name="Kim D.-U."/>
        </authorList>
    </citation>
    <scope>NUCLEOTIDE SEQUENCE [LARGE SCALE GENOMIC DNA]</scope>
    <source>
        <strain evidence="8 9">RP-3-22</strain>
    </source>
</reference>
<name>A0A4U1CEB0_9SPHI</name>
<keyword evidence="1 8" id="KW-0121">Carboxypeptidase</keyword>
<evidence type="ECO:0000256" key="2">
    <source>
        <dbReference type="ARBA" id="ARBA00022670"/>
    </source>
</evidence>
<keyword evidence="9" id="KW-1185">Reference proteome</keyword>
<dbReference type="EMBL" id="SWBR01000005">
    <property type="protein sequence ID" value="TKC05392.1"/>
    <property type="molecule type" value="Genomic_DNA"/>
</dbReference>